<dbReference type="GO" id="GO:0000976">
    <property type="term" value="F:transcription cis-regulatory region binding"/>
    <property type="evidence" value="ECO:0007669"/>
    <property type="project" value="TreeGrafter"/>
</dbReference>
<organism evidence="6 7">
    <name type="scientific">Symbiobacterium thermophilum</name>
    <dbReference type="NCBI Taxonomy" id="2734"/>
    <lineage>
        <taxon>Bacteria</taxon>
        <taxon>Bacillati</taxon>
        <taxon>Bacillota</taxon>
        <taxon>Clostridia</taxon>
        <taxon>Eubacteriales</taxon>
        <taxon>Symbiobacteriaceae</taxon>
        <taxon>Symbiobacterium</taxon>
    </lineage>
</organism>
<evidence type="ECO:0000259" key="5">
    <source>
        <dbReference type="PROSITE" id="PS50931"/>
    </source>
</evidence>
<dbReference type="Gene3D" id="3.40.190.290">
    <property type="match status" value="1"/>
</dbReference>
<dbReference type="EMBL" id="PIUK01000016">
    <property type="protein sequence ID" value="MBY6275205.1"/>
    <property type="molecule type" value="Genomic_DNA"/>
</dbReference>
<dbReference type="Pfam" id="PF03466">
    <property type="entry name" value="LysR_substrate"/>
    <property type="match status" value="1"/>
</dbReference>
<feature type="domain" description="HTH lysR-type" evidence="5">
    <location>
        <begin position="48"/>
        <end position="105"/>
    </location>
</feature>
<gene>
    <name evidence="6" type="ORF">CWE10_03165</name>
</gene>
<evidence type="ECO:0000256" key="3">
    <source>
        <dbReference type="ARBA" id="ARBA00023125"/>
    </source>
</evidence>
<dbReference type="InterPro" id="IPR005119">
    <property type="entry name" value="LysR_subst-bd"/>
</dbReference>
<protein>
    <submittedName>
        <fullName evidence="6">LysR family transcriptional regulator</fullName>
    </submittedName>
</protein>
<dbReference type="PANTHER" id="PTHR30126:SF39">
    <property type="entry name" value="HTH-TYPE TRANSCRIPTIONAL REGULATOR CYSL"/>
    <property type="match status" value="1"/>
</dbReference>
<dbReference type="AlphaFoldDB" id="A0A953I0B3"/>
<dbReference type="Proteomes" id="UP000732377">
    <property type="component" value="Unassembled WGS sequence"/>
</dbReference>
<reference evidence="6" key="1">
    <citation type="submission" date="2017-11" db="EMBL/GenBank/DDBJ databases">
        <title>Three new genomes from thermophilic consortium.</title>
        <authorList>
            <person name="Quaggio R."/>
            <person name="Amgarten D."/>
            <person name="Setubal J.C."/>
        </authorList>
    </citation>
    <scope>NUCLEOTIDE SEQUENCE</scope>
    <source>
        <strain evidence="6">ZCTH01-B2</strain>
    </source>
</reference>
<dbReference type="PROSITE" id="PS50931">
    <property type="entry name" value="HTH_LYSR"/>
    <property type="match status" value="1"/>
</dbReference>
<keyword evidence="2" id="KW-0805">Transcription regulation</keyword>
<keyword evidence="4" id="KW-0804">Transcription</keyword>
<comment type="caution">
    <text evidence="6">The sequence shown here is derived from an EMBL/GenBank/DDBJ whole genome shotgun (WGS) entry which is preliminary data.</text>
</comment>
<comment type="similarity">
    <text evidence="1">Belongs to the LysR transcriptional regulatory family.</text>
</comment>
<keyword evidence="3" id="KW-0238">DNA-binding</keyword>
<dbReference type="FunFam" id="1.10.10.10:FF:000001">
    <property type="entry name" value="LysR family transcriptional regulator"/>
    <property type="match status" value="1"/>
</dbReference>
<dbReference type="PRINTS" id="PR00039">
    <property type="entry name" value="HTHLYSR"/>
</dbReference>
<evidence type="ECO:0000313" key="6">
    <source>
        <dbReference type="EMBL" id="MBY6275205.1"/>
    </source>
</evidence>
<proteinExistence type="inferred from homology"/>
<dbReference type="SUPFAM" id="SSF53850">
    <property type="entry name" value="Periplasmic binding protein-like II"/>
    <property type="match status" value="1"/>
</dbReference>
<dbReference type="CDD" id="cd05466">
    <property type="entry name" value="PBP2_LTTR_substrate"/>
    <property type="match status" value="1"/>
</dbReference>
<evidence type="ECO:0000256" key="1">
    <source>
        <dbReference type="ARBA" id="ARBA00009437"/>
    </source>
</evidence>
<dbReference type="InterPro" id="IPR036388">
    <property type="entry name" value="WH-like_DNA-bd_sf"/>
</dbReference>
<dbReference type="InterPro" id="IPR036390">
    <property type="entry name" value="WH_DNA-bd_sf"/>
</dbReference>
<dbReference type="InterPro" id="IPR000847">
    <property type="entry name" value="LysR_HTH_N"/>
</dbReference>
<dbReference type="Pfam" id="PF00126">
    <property type="entry name" value="HTH_1"/>
    <property type="match status" value="1"/>
</dbReference>
<accession>A0A953I0B3</accession>
<name>A0A953I0B3_SYMTR</name>
<dbReference type="Gene3D" id="1.10.10.10">
    <property type="entry name" value="Winged helix-like DNA-binding domain superfamily/Winged helix DNA-binding domain"/>
    <property type="match status" value="1"/>
</dbReference>
<dbReference type="SUPFAM" id="SSF46785">
    <property type="entry name" value="Winged helix' DNA-binding domain"/>
    <property type="match status" value="1"/>
</dbReference>
<evidence type="ECO:0000256" key="2">
    <source>
        <dbReference type="ARBA" id="ARBA00023015"/>
    </source>
</evidence>
<evidence type="ECO:0000256" key="4">
    <source>
        <dbReference type="ARBA" id="ARBA00023163"/>
    </source>
</evidence>
<dbReference type="GO" id="GO:0003700">
    <property type="term" value="F:DNA-binding transcription factor activity"/>
    <property type="evidence" value="ECO:0007669"/>
    <property type="project" value="InterPro"/>
</dbReference>
<evidence type="ECO:0000313" key="7">
    <source>
        <dbReference type="Proteomes" id="UP000732377"/>
    </source>
</evidence>
<sequence>MCRGLRLTADHGISFIPIGFLGSPDRLFLWYGNSSGKGDCQPGGEQAMDVQGLEAFWWIAKTGSFNRAAERLFLTQPSVTARIQALEKELGQQLFERRPRGVRLTDAGRALLPHAERVLQDIKRARQAVLDLQTASGGTLSVGSALTTSAYLLPDILLRFKRGYPNVEVLVHTGRSHQVQQLVLDDTVQVGLVHAPLPSHAEIVSYPLSEEPILLVVPPDHPVARHSEVTLDELTQESFITTDRASGYWALVEQWWASQGFVPHITMELDSIEAAKRMVLCGLGLTMLPYSTVKSEIELSQVVAVPLANSATLKRQNILIHRRGKIWSGTAKAFLRVLEEMFQVNLGVKDEG</sequence>
<dbReference type="PANTHER" id="PTHR30126">
    <property type="entry name" value="HTH-TYPE TRANSCRIPTIONAL REGULATOR"/>
    <property type="match status" value="1"/>
</dbReference>